<dbReference type="GeneID" id="93734186"/>
<feature type="compositionally biased region" description="Gly residues" evidence="1">
    <location>
        <begin position="175"/>
        <end position="185"/>
    </location>
</feature>
<keyword evidence="3" id="KW-1185">Reference proteome</keyword>
<proteinExistence type="predicted"/>
<evidence type="ECO:0000313" key="3">
    <source>
        <dbReference type="Proteomes" id="UP000002357"/>
    </source>
</evidence>
<dbReference type="EMBL" id="CM000914">
    <property type="protein sequence ID" value="EFG04590.2"/>
    <property type="molecule type" value="Genomic_DNA"/>
</dbReference>
<reference evidence="2 3" key="1">
    <citation type="journal article" date="2010" name="Genome Biol. Evol.">
        <title>The sequence of a 1.8-mb bacterial linear plasmid reveals a rich evolutionary reservoir of secondary metabolic pathways.</title>
        <authorList>
            <person name="Medema M.H."/>
            <person name="Trefzer A."/>
            <person name="Kovalchuk A."/>
            <person name="van den Berg M."/>
            <person name="Mueller U."/>
            <person name="Heijne W."/>
            <person name="Wu L."/>
            <person name="Alam M.T."/>
            <person name="Ronning C.M."/>
            <person name="Nierman W.C."/>
            <person name="Bovenberg R.A.L."/>
            <person name="Breitling R."/>
            <person name="Takano E."/>
        </authorList>
    </citation>
    <scope>NUCLEOTIDE SEQUENCE [LARGE SCALE GENOMIC DNA]</scope>
    <source>
        <strain evidence="3">ATCC 27064 / DSM 738 / JCM 4710 / NBRC 13307 / NCIMB 12785 / NRRL 3585 / VKM Ac-602</strain>
        <plasmid evidence="2">pSCL4</plasmid>
    </source>
</reference>
<accession>D5SKZ7</accession>
<protein>
    <submittedName>
        <fullName evidence="2">Uncharacterized protein</fullName>
    </submittedName>
</protein>
<dbReference type="InterPro" id="IPR008949">
    <property type="entry name" value="Isoprenoid_synthase_dom_sf"/>
</dbReference>
<keyword evidence="2" id="KW-0614">Plasmid</keyword>
<feature type="region of interest" description="Disordered" evidence="1">
    <location>
        <begin position="153"/>
        <end position="185"/>
    </location>
</feature>
<sequence>MPSGKRNALPELFCPIQPRISPLRAELEADVARWMETSRLSERPAQPKRYIHSGFGSFAARVCPDAEREELLLFSRRLTFGFFYFFSFFYDDTFFDAGENHEHPGAAADAVMAMVSVRSAEGEPSGLPHRYDPDGSHRLGIATYPRGHRVDDVGPDWLRSSDAHSGTGTRNGAESGTGTGTGTAA</sequence>
<dbReference type="AlphaFoldDB" id="D5SKZ7"/>
<dbReference type="SUPFAM" id="SSF48576">
    <property type="entry name" value="Terpenoid synthases"/>
    <property type="match status" value="1"/>
</dbReference>
<dbReference type="Proteomes" id="UP000002357">
    <property type="component" value="Plasmid pSCL4"/>
</dbReference>
<dbReference type="RefSeq" id="WP_003963460.1">
    <property type="nucleotide sequence ID" value="NZ_CM000914.1"/>
</dbReference>
<geneLocation type="plasmid" evidence="2 3">
    <name>pSCL4</name>
</geneLocation>
<evidence type="ECO:0000256" key="1">
    <source>
        <dbReference type="SAM" id="MobiDB-lite"/>
    </source>
</evidence>
<dbReference type="OrthoDB" id="3676909at2"/>
<dbReference type="KEGG" id="sclf:BB341_29615"/>
<feature type="compositionally biased region" description="Polar residues" evidence="1">
    <location>
        <begin position="163"/>
        <end position="174"/>
    </location>
</feature>
<gene>
    <name evidence="2" type="ORF">SCLAV_p1104</name>
</gene>
<name>D5SKZ7_STRCL</name>
<evidence type="ECO:0000313" key="2">
    <source>
        <dbReference type="EMBL" id="EFG04590.2"/>
    </source>
</evidence>
<dbReference type="Gene3D" id="1.10.600.10">
    <property type="entry name" value="Farnesyl Diphosphate Synthase"/>
    <property type="match status" value="1"/>
</dbReference>
<organism evidence="2 3">
    <name type="scientific">Streptomyces clavuligerus</name>
    <dbReference type="NCBI Taxonomy" id="1901"/>
    <lineage>
        <taxon>Bacteria</taxon>
        <taxon>Bacillati</taxon>
        <taxon>Actinomycetota</taxon>
        <taxon>Actinomycetes</taxon>
        <taxon>Kitasatosporales</taxon>
        <taxon>Streptomycetaceae</taxon>
        <taxon>Streptomyces</taxon>
    </lineage>
</organism>